<dbReference type="RefSeq" id="WP_247375285.1">
    <property type="nucleotide sequence ID" value="NZ_JALLGV010000001.1"/>
</dbReference>
<feature type="region of interest" description="Disordered" evidence="1">
    <location>
        <begin position="1"/>
        <end position="42"/>
    </location>
</feature>
<evidence type="ECO:0000256" key="1">
    <source>
        <dbReference type="SAM" id="MobiDB-lite"/>
    </source>
</evidence>
<reference evidence="2 3" key="1">
    <citation type="journal article" date="2019" name="Int. J. Syst. Evol. Microbiol.">
        <title>The Global Catalogue of Microorganisms (GCM) 10K type strain sequencing project: providing services to taxonomists for standard genome sequencing and annotation.</title>
        <authorList>
            <consortium name="The Broad Institute Genomics Platform"/>
            <consortium name="The Broad Institute Genome Sequencing Center for Infectious Disease"/>
            <person name="Wu L."/>
            <person name="Ma J."/>
        </authorList>
    </citation>
    <scope>NUCLEOTIDE SEQUENCE [LARGE SCALE GENOMIC DNA]</scope>
    <source>
        <strain evidence="2 3">CGMCC 1.12125</strain>
    </source>
</reference>
<comment type="caution">
    <text evidence="2">The sequence shown here is derived from an EMBL/GenBank/DDBJ whole genome shotgun (WGS) entry which is preliminary data.</text>
</comment>
<dbReference type="EMBL" id="JBHUDJ010000003">
    <property type="protein sequence ID" value="MFD1587069.1"/>
    <property type="molecule type" value="Genomic_DNA"/>
</dbReference>
<gene>
    <name evidence="2" type="ORF">ACFR9U_08735</name>
</gene>
<feature type="compositionally biased region" description="Low complexity" evidence="1">
    <location>
        <begin position="12"/>
        <end position="22"/>
    </location>
</feature>
<proteinExistence type="predicted"/>
<keyword evidence="3" id="KW-1185">Reference proteome</keyword>
<organism evidence="2 3">
    <name type="scientific">Halorientalis brevis</name>
    <dbReference type="NCBI Taxonomy" id="1126241"/>
    <lineage>
        <taxon>Archaea</taxon>
        <taxon>Methanobacteriati</taxon>
        <taxon>Methanobacteriota</taxon>
        <taxon>Stenosarchaea group</taxon>
        <taxon>Halobacteria</taxon>
        <taxon>Halobacteriales</taxon>
        <taxon>Haloarculaceae</taxon>
        <taxon>Halorientalis</taxon>
    </lineage>
</organism>
<dbReference type="AlphaFoldDB" id="A0ABD6CB28"/>
<evidence type="ECO:0000313" key="3">
    <source>
        <dbReference type="Proteomes" id="UP001597119"/>
    </source>
</evidence>
<evidence type="ECO:0000313" key="2">
    <source>
        <dbReference type="EMBL" id="MFD1587069.1"/>
    </source>
</evidence>
<dbReference type="Proteomes" id="UP001597119">
    <property type="component" value="Unassembled WGS sequence"/>
</dbReference>
<name>A0ABD6CB28_9EURY</name>
<sequence length="135" mass="14964">MELEFGPTPPFSSALSDSSGSSDQLFLYHPEMGSNTPPSTPVDGCWQLESTRERIKIDSIATPSNLGPGDAVSNKYDIYNMPENGACFPDGKYVFESWALLPQSDYPYLKLRLVVTIERNKLESISTKEPVIEGR</sequence>
<protein>
    <submittedName>
        <fullName evidence="2">Uncharacterized protein</fullName>
    </submittedName>
</protein>
<accession>A0ABD6CB28</accession>